<dbReference type="RefSeq" id="WP_141820951.1">
    <property type="nucleotide sequence ID" value="NZ_BAAAIL010000005.1"/>
</dbReference>
<dbReference type="GO" id="GO:0005886">
    <property type="term" value="C:plasma membrane"/>
    <property type="evidence" value="ECO:0007669"/>
    <property type="project" value="UniProtKB-SubCell"/>
</dbReference>
<evidence type="ECO:0000313" key="8">
    <source>
        <dbReference type="EMBL" id="TQM90667.1"/>
    </source>
</evidence>
<dbReference type="Gene3D" id="3.40.1110.10">
    <property type="entry name" value="Calcium-transporting ATPase, cytoplasmic domain N"/>
    <property type="match status" value="1"/>
</dbReference>
<dbReference type="PRINTS" id="PR00119">
    <property type="entry name" value="CATATPASE"/>
</dbReference>
<dbReference type="InterPro" id="IPR036412">
    <property type="entry name" value="HAD-like_sf"/>
</dbReference>
<dbReference type="SUPFAM" id="SSF81665">
    <property type="entry name" value="Calcium ATPase, transmembrane domain M"/>
    <property type="match status" value="1"/>
</dbReference>
<feature type="transmembrane region" description="Helical" evidence="6">
    <location>
        <begin position="591"/>
        <end position="612"/>
    </location>
</feature>
<keyword evidence="5 6" id="KW-0472">Membrane</keyword>
<feature type="transmembrane region" description="Helical" evidence="6">
    <location>
        <begin position="266"/>
        <end position="287"/>
    </location>
</feature>
<dbReference type="InterPro" id="IPR023298">
    <property type="entry name" value="ATPase_P-typ_TM_dom_sf"/>
</dbReference>
<dbReference type="Pfam" id="PF00122">
    <property type="entry name" value="E1-E2_ATPase"/>
    <property type="match status" value="1"/>
</dbReference>
<keyword evidence="6" id="KW-0067">ATP-binding</keyword>
<accession>A0A543K6H1</accession>
<evidence type="ECO:0000256" key="1">
    <source>
        <dbReference type="ARBA" id="ARBA00004651"/>
    </source>
</evidence>
<evidence type="ECO:0000256" key="6">
    <source>
        <dbReference type="RuleBase" id="RU362081"/>
    </source>
</evidence>
<dbReference type="SUPFAM" id="SSF56784">
    <property type="entry name" value="HAD-like"/>
    <property type="match status" value="1"/>
</dbReference>
<dbReference type="Gene3D" id="2.70.150.10">
    <property type="entry name" value="Calcium-transporting ATPase, cytoplasmic transduction domain A"/>
    <property type="match status" value="1"/>
</dbReference>
<dbReference type="OrthoDB" id="7059309at2"/>
<comment type="similarity">
    <text evidence="2 6">Belongs to the cation transport ATPase (P-type) (TC 3.A.3) family. Type IB subfamily.</text>
</comment>
<evidence type="ECO:0000256" key="2">
    <source>
        <dbReference type="ARBA" id="ARBA00006024"/>
    </source>
</evidence>
<keyword evidence="6" id="KW-1003">Cell membrane</keyword>
<evidence type="ECO:0000259" key="7">
    <source>
        <dbReference type="Pfam" id="PF00122"/>
    </source>
</evidence>
<dbReference type="PANTHER" id="PTHR48085:SF5">
    <property type="entry name" value="CADMIUM_ZINC-TRANSPORTING ATPASE HMA4-RELATED"/>
    <property type="match status" value="1"/>
</dbReference>
<keyword evidence="9" id="KW-1185">Reference proteome</keyword>
<gene>
    <name evidence="8" type="ORF">FB476_3048</name>
</gene>
<dbReference type="AlphaFoldDB" id="A0A543K6H1"/>
<feature type="transmembrane region" description="Helical" evidence="6">
    <location>
        <begin position="68"/>
        <end position="93"/>
    </location>
</feature>
<dbReference type="InterPro" id="IPR023299">
    <property type="entry name" value="ATPase_P-typ_cyto_dom_N"/>
</dbReference>
<reference evidence="8 9" key="1">
    <citation type="submission" date="2019-06" db="EMBL/GenBank/DDBJ databases">
        <title>Sequencing the genomes of 1000 actinobacteria strains.</title>
        <authorList>
            <person name="Klenk H.-P."/>
        </authorList>
    </citation>
    <scope>NUCLEOTIDE SEQUENCE [LARGE SCALE GENOMIC DNA]</scope>
    <source>
        <strain evidence="8 9">DSM 12362</strain>
    </source>
</reference>
<keyword evidence="6" id="KW-0479">Metal-binding</keyword>
<dbReference type="Proteomes" id="UP000315133">
    <property type="component" value="Unassembled WGS sequence"/>
</dbReference>
<evidence type="ECO:0000256" key="5">
    <source>
        <dbReference type="ARBA" id="ARBA00023136"/>
    </source>
</evidence>
<feature type="transmembrane region" description="Helical" evidence="6">
    <location>
        <begin position="564"/>
        <end position="585"/>
    </location>
</feature>
<dbReference type="Pfam" id="PF00702">
    <property type="entry name" value="Hydrolase"/>
    <property type="match status" value="1"/>
</dbReference>
<dbReference type="InterPro" id="IPR023214">
    <property type="entry name" value="HAD_sf"/>
</dbReference>
<dbReference type="InterPro" id="IPR059000">
    <property type="entry name" value="ATPase_P-type_domA"/>
</dbReference>
<name>A0A543K6H1_9MICO</name>
<dbReference type="NCBIfam" id="TIGR01525">
    <property type="entry name" value="ATPase-IB_hvy"/>
    <property type="match status" value="1"/>
</dbReference>
<keyword evidence="6" id="KW-0547">Nucleotide-binding</keyword>
<evidence type="ECO:0000256" key="4">
    <source>
        <dbReference type="ARBA" id="ARBA00022989"/>
    </source>
</evidence>
<comment type="caution">
    <text evidence="8">The sequence shown here is derived from an EMBL/GenBank/DDBJ whole genome shotgun (WGS) entry which is preliminary data.</text>
</comment>
<dbReference type="InterPro" id="IPR001757">
    <property type="entry name" value="P_typ_ATPase"/>
</dbReference>
<feature type="domain" description="P-type ATPase A" evidence="7">
    <location>
        <begin position="138"/>
        <end position="224"/>
    </location>
</feature>
<dbReference type="GO" id="GO:0046872">
    <property type="term" value="F:metal ion binding"/>
    <property type="evidence" value="ECO:0007669"/>
    <property type="project" value="UniProtKB-KW"/>
</dbReference>
<feature type="transmembrane region" description="Helical" evidence="6">
    <location>
        <begin position="241"/>
        <end position="260"/>
    </location>
</feature>
<keyword evidence="4 6" id="KW-1133">Transmembrane helix</keyword>
<dbReference type="InterPro" id="IPR051014">
    <property type="entry name" value="Cation_Transport_ATPase_IB"/>
</dbReference>
<keyword evidence="3 6" id="KW-0812">Transmembrane</keyword>
<organism evidence="8 9">
    <name type="scientific">Ornithinimicrobium humiphilum</name>
    <dbReference type="NCBI Taxonomy" id="125288"/>
    <lineage>
        <taxon>Bacteria</taxon>
        <taxon>Bacillati</taxon>
        <taxon>Actinomycetota</taxon>
        <taxon>Actinomycetes</taxon>
        <taxon>Micrococcales</taxon>
        <taxon>Ornithinimicrobiaceae</taxon>
        <taxon>Ornithinimicrobium</taxon>
    </lineage>
</organism>
<proteinExistence type="inferred from homology"/>
<dbReference type="InterPro" id="IPR027256">
    <property type="entry name" value="P-typ_ATPase_IB"/>
</dbReference>
<dbReference type="GO" id="GO:0005524">
    <property type="term" value="F:ATP binding"/>
    <property type="evidence" value="ECO:0007669"/>
    <property type="project" value="UniProtKB-UniRule"/>
</dbReference>
<sequence length="637" mass="66020">MGKVVSALRRHPLVGITLVVLALVLGLLAADQGVAAQWIASVFVIGVVLRTGADMVQDLVRGHYGLDILAVVAMVATVAVGEYVAAVLIVLMLSSGEALEEYAAARARAELTALLDRAPQLAHRIPDADGADPGEPFVEDVPVEEVVPGDVLLVRPAEVVPVDGVLLDEEAELDESSLTGESLPVLRTRGENVLSGAVNGARAVRMIATARSADSQYQHILRLVARAEEDKAPTVRLADRFAVPFTVVSLLVAGIAWWASGDPVRFAEVLVLATPCPLLIAAPVAFLGGMSRAARLGIVVKGGATLEALARARSVAFDKTGTLSQGRPELVRIEPAPGVDPDELLRLAASAEQSSTHVLADGVMRAATGRGLVLAEAHAGEEHATHGVVADVDGHRVVVGKLAFVRGTDPRAELPRLGAGETAVSVAIDGAFAGSLVLMDPVRPNAAATVRVLRELGIEDAVMLTGDSRTTGESLARDAGVGEVHAELLPQDKVELIAAMPHRPVIMVGDGVNDAPVLAAADVGIAMGARGATAASEAADVVITRDDIGKVVQAVEVGRHTYRVALTAIWIGIVLSLGLMGVAAFGHIPAVAGALTQELVDLATILYALLALRAGRAQHPELALPQREVRAPVGVRG</sequence>
<dbReference type="GO" id="GO:0016887">
    <property type="term" value="F:ATP hydrolysis activity"/>
    <property type="evidence" value="ECO:0007669"/>
    <property type="project" value="InterPro"/>
</dbReference>
<evidence type="ECO:0000313" key="9">
    <source>
        <dbReference type="Proteomes" id="UP000315133"/>
    </source>
</evidence>
<dbReference type="SUPFAM" id="SSF81653">
    <property type="entry name" value="Calcium ATPase, transduction domain A"/>
    <property type="match status" value="1"/>
</dbReference>
<dbReference type="GO" id="GO:0015086">
    <property type="term" value="F:cadmium ion transmembrane transporter activity"/>
    <property type="evidence" value="ECO:0007669"/>
    <property type="project" value="TreeGrafter"/>
</dbReference>
<evidence type="ECO:0000256" key="3">
    <source>
        <dbReference type="ARBA" id="ARBA00022692"/>
    </source>
</evidence>
<dbReference type="GO" id="GO:0019829">
    <property type="term" value="F:ATPase-coupled monoatomic cation transmembrane transporter activity"/>
    <property type="evidence" value="ECO:0007669"/>
    <property type="project" value="InterPro"/>
</dbReference>
<dbReference type="Gene3D" id="3.40.50.1000">
    <property type="entry name" value="HAD superfamily/HAD-like"/>
    <property type="match status" value="1"/>
</dbReference>
<comment type="subcellular location">
    <subcellularLocation>
        <location evidence="1">Cell membrane</location>
        <topology evidence="1">Multi-pass membrane protein</topology>
    </subcellularLocation>
</comment>
<dbReference type="EMBL" id="VFPU01000003">
    <property type="protein sequence ID" value="TQM90667.1"/>
    <property type="molecule type" value="Genomic_DNA"/>
</dbReference>
<protein>
    <submittedName>
        <fullName evidence="8">P-type E1-E2 ATPase/heavy metal translocating P-type ATPase</fullName>
    </submittedName>
</protein>
<dbReference type="PANTHER" id="PTHR48085">
    <property type="entry name" value="CADMIUM/ZINC-TRANSPORTING ATPASE HMA2-RELATED"/>
    <property type="match status" value="1"/>
</dbReference>
<dbReference type="NCBIfam" id="TIGR01494">
    <property type="entry name" value="ATPase_P-type"/>
    <property type="match status" value="1"/>
</dbReference>
<dbReference type="InterPro" id="IPR008250">
    <property type="entry name" value="ATPase_P-typ_transduc_dom_A_sf"/>
</dbReference>